<feature type="compositionally biased region" description="Basic and acidic residues" evidence="1">
    <location>
        <begin position="46"/>
        <end position="60"/>
    </location>
</feature>
<feature type="region of interest" description="Disordered" evidence="1">
    <location>
        <begin position="46"/>
        <end position="71"/>
    </location>
</feature>
<reference evidence="2" key="2">
    <citation type="submission" date="2023-06" db="EMBL/GenBank/DDBJ databases">
        <authorList>
            <person name="Ma L."/>
            <person name="Liu K.-W."/>
            <person name="Li Z."/>
            <person name="Hsiao Y.-Y."/>
            <person name="Qi Y."/>
            <person name="Fu T."/>
            <person name="Tang G."/>
            <person name="Zhang D."/>
            <person name="Sun W.-H."/>
            <person name="Liu D.-K."/>
            <person name="Li Y."/>
            <person name="Chen G.-Z."/>
            <person name="Liu X.-D."/>
            <person name="Liao X.-Y."/>
            <person name="Jiang Y.-T."/>
            <person name="Yu X."/>
            <person name="Hao Y."/>
            <person name="Huang J."/>
            <person name="Zhao X.-W."/>
            <person name="Ke S."/>
            <person name="Chen Y.-Y."/>
            <person name="Wu W.-L."/>
            <person name="Hsu J.-L."/>
            <person name="Lin Y.-F."/>
            <person name="Huang M.-D."/>
            <person name="Li C.-Y."/>
            <person name="Huang L."/>
            <person name="Wang Z.-W."/>
            <person name="Zhao X."/>
            <person name="Zhong W.-Y."/>
            <person name="Peng D.-H."/>
            <person name="Ahmad S."/>
            <person name="Lan S."/>
            <person name="Zhang J.-S."/>
            <person name="Tsai W.-C."/>
            <person name="Van De Peer Y."/>
            <person name="Liu Z.-J."/>
        </authorList>
    </citation>
    <scope>NUCLEOTIDE SEQUENCE</scope>
    <source>
        <strain evidence="2">SCP</strain>
        <tissue evidence="2">Leaves</tissue>
    </source>
</reference>
<sequence>MSLLRILYRMNQKKTVQSNTCLQVCPYYHLQYPHYKVGAGINTKNKEGKNEINRSKERPKTVRHRTIGVAK</sequence>
<protein>
    <submittedName>
        <fullName evidence="2">Uncharacterized protein</fullName>
    </submittedName>
</protein>
<gene>
    <name evidence="2" type="ORF">QJS04_geneDACA017126</name>
</gene>
<organism evidence="2 3">
    <name type="scientific">Acorus gramineus</name>
    <name type="common">Dwarf sweet flag</name>
    <dbReference type="NCBI Taxonomy" id="55184"/>
    <lineage>
        <taxon>Eukaryota</taxon>
        <taxon>Viridiplantae</taxon>
        <taxon>Streptophyta</taxon>
        <taxon>Embryophyta</taxon>
        <taxon>Tracheophyta</taxon>
        <taxon>Spermatophyta</taxon>
        <taxon>Magnoliopsida</taxon>
        <taxon>Liliopsida</taxon>
        <taxon>Acoraceae</taxon>
        <taxon>Acorus</taxon>
    </lineage>
</organism>
<dbReference type="Proteomes" id="UP001179952">
    <property type="component" value="Unassembled WGS sequence"/>
</dbReference>
<evidence type="ECO:0000313" key="2">
    <source>
        <dbReference type="EMBL" id="KAK1269007.1"/>
    </source>
</evidence>
<feature type="compositionally biased region" description="Basic residues" evidence="1">
    <location>
        <begin position="61"/>
        <end position="71"/>
    </location>
</feature>
<accession>A0AAV9AXR2</accession>
<dbReference type="EMBL" id="JAUJYN010000006">
    <property type="protein sequence ID" value="KAK1269007.1"/>
    <property type="molecule type" value="Genomic_DNA"/>
</dbReference>
<evidence type="ECO:0000313" key="3">
    <source>
        <dbReference type="Proteomes" id="UP001179952"/>
    </source>
</evidence>
<proteinExistence type="predicted"/>
<reference evidence="2" key="1">
    <citation type="journal article" date="2023" name="Nat. Commun.">
        <title>Diploid and tetraploid genomes of Acorus and the evolution of monocots.</title>
        <authorList>
            <person name="Ma L."/>
            <person name="Liu K.W."/>
            <person name="Li Z."/>
            <person name="Hsiao Y.Y."/>
            <person name="Qi Y."/>
            <person name="Fu T."/>
            <person name="Tang G.D."/>
            <person name="Zhang D."/>
            <person name="Sun W.H."/>
            <person name="Liu D.K."/>
            <person name="Li Y."/>
            <person name="Chen G.Z."/>
            <person name="Liu X.D."/>
            <person name="Liao X.Y."/>
            <person name="Jiang Y.T."/>
            <person name="Yu X."/>
            <person name="Hao Y."/>
            <person name="Huang J."/>
            <person name="Zhao X.W."/>
            <person name="Ke S."/>
            <person name="Chen Y.Y."/>
            <person name="Wu W.L."/>
            <person name="Hsu J.L."/>
            <person name="Lin Y.F."/>
            <person name="Huang M.D."/>
            <person name="Li C.Y."/>
            <person name="Huang L."/>
            <person name="Wang Z.W."/>
            <person name="Zhao X."/>
            <person name="Zhong W.Y."/>
            <person name="Peng D.H."/>
            <person name="Ahmad S."/>
            <person name="Lan S."/>
            <person name="Zhang J.S."/>
            <person name="Tsai W.C."/>
            <person name="Van de Peer Y."/>
            <person name="Liu Z.J."/>
        </authorList>
    </citation>
    <scope>NUCLEOTIDE SEQUENCE</scope>
    <source>
        <strain evidence="2">SCP</strain>
    </source>
</reference>
<name>A0AAV9AXR2_ACOGR</name>
<comment type="caution">
    <text evidence="2">The sequence shown here is derived from an EMBL/GenBank/DDBJ whole genome shotgun (WGS) entry which is preliminary data.</text>
</comment>
<evidence type="ECO:0000256" key="1">
    <source>
        <dbReference type="SAM" id="MobiDB-lite"/>
    </source>
</evidence>
<keyword evidence="3" id="KW-1185">Reference proteome</keyword>
<dbReference type="AlphaFoldDB" id="A0AAV9AXR2"/>